<gene>
    <name evidence="1" type="ORF">DF185_18290</name>
</gene>
<protein>
    <submittedName>
        <fullName evidence="1">Uncharacterized protein</fullName>
    </submittedName>
</protein>
<evidence type="ECO:0000313" key="2">
    <source>
        <dbReference type="Proteomes" id="UP000248079"/>
    </source>
</evidence>
<evidence type="ECO:0000313" key="1">
    <source>
        <dbReference type="EMBL" id="PXX96977.1"/>
    </source>
</evidence>
<dbReference type="EMBL" id="QFLI01000010">
    <property type="protein sequence ID" value="PXX96977.1"/>
    <property type="molecule type" value="Genomic_DNA"/>
</dbReference>
<dbReference type="Proteomes" id="UP000248079">
    <property type="component" value="Unassembled WGS sequence"/>
</dbReference>
<reference evidence="1 2" key="1">
    <citation type="submission" date="2018-05" db="EMBL/GenBank/DDBJ databases">
        <title>Marinifilum breve JC075T sp. nov., a marine bacterium isolated from Yongle Blue Hole in the South China Sea.</title>
        <authorList>
            <person name="Fu T."/>
        </authorList>
    </citation>
    <scope>NUCLEOTIDE SEQUENCE [LARGE SCALE GENOMIC DNA]</scope>
    <source>
        <strain evidence="1 2">JC075</strain>
    </source>
</reference>
<dbReference type="AlphaFoldDB" id="A0A2V3ZTF9"/>
<comment type="caution">
    <text evidence="1">The sequence shown here is derived from an EMBL/GenBank/DDBJ whole genome shotgun (WGS) entry which is preliminary data.</text>
</comment>
<dbReference type="OrthoDB" id="1115578at2"/>
<organism evidence="1 2">
    <name type="scientific">Marinifilum breve</name>
    <dbReference type="NCBI Taxonomy" id="2184082"/>
    <lineage>
        <taxon>Bacteria</taxon>
        <taxon>Pseudomonadati</taxon>
        <taxon>Bacteroidota</taxon>
        <taxon>Bacteroidia</taxon>
        <taxon>Marinilabiliales</taxon>
        <taxon>Marinifilaceae</taxon>
    </lineage>
</organism>
<proteinExistence type="predicted"/>
<accession>A0A2V3ZTF9</accession>
<keyword evidence="2" id="KW-1185">Reference proteome</keyword>
<dbReference type="RefSeq" id="WP_110362328.1">
    <property type="nucleotide sequence ID" value="NZ_QFLI01000010.1"/>
</dbReference>
<sequence length="247" mass="28296">MSDKESFEALKPKYLLIEQDDVKDPNLPINIAVGEAFDLYRYATTDKDALTATDLDIATIEDLPIRAEGLREAQGNWIQVRKERSEAEEKWTTLSKEAFETRDELLHFCRYAYRKDNMAMQIVYHVAEGYTNTDMIQDLSELAKLIESKPEAFQAVGGDPAKATKAQTLAEECSLTLSSVNGDKAENDRPAKEMRDRAFTYLKQAVDAVRDAGRFVFWKNPEKAELYASVYFRELREERESKLQEEA</sequence>
<name>A0A2V3ZTF9_9BACT</name>